<dbReference type="InterPro" id="IPR029043">
    <property type="entry name" value="GcvT/YgfZ_C"/>
</dbReference>
<dbReference type="GO" id="GO:0016491">
    <property type="term" value="F:oxidoreductase activity"/>
    <property type="evidence" value="ECO:0007669"/>
    <property type="project" value="UniProtKB-KW"/>
</dbReference>
<dbReference type="OrthoDB" id="9815989at2"/>
<dbReference type="SUPFAM" id="SSF54373">
    <property type="entry name" value="FAD-linked reductases, C-terminal domain"/>
    <property type="match status" value="1"/>
</dbReference>
<feature type="domain" description="GCVT N-terminal" evidence="4">
    <location>
        <begin position="424"/>
        <end position="700"/>
    </location>
</feature>
<dbReference type="InterPro" id="IPR028896">
    <property type="entry name" value="GcvT/YgfZ/DmdA"/>
</dbReference>
<feature type="domain" description="FAD dependent oxidoreductase central" evidence="6">
    <location>
        <begin position="367"/>
        <end position="422"/>
    </location>
</feature>
<dbReference type="SUPFAM" id="SSF51905">
    <property type="entry name" value="FAD/NAD(P)-binding domain"/>
    <property type="match status" value="1"/>
</dbReference>
<evidence type="ECO:0000259" key="5">
    <source>
        <dbReference type="Pfam" id="PF08669"/>
    </source>
</evidence>
<name>A0A317DXU1_9PROT</name>
<organism evidence="7 8">
    <name type="scientific">Zavarzinia aquatilis</name>
    <dbReference type="NCBI Taxonomy" id="2211142"/>
    <lineage>
        <taxon>Bacteria</taxon>
        <taxon>Pseudomonadati</taxon>
        <taxon>Pseudomonadota</taxon>
        <taxon>Alphaproteobacteria</taxon>
        <taxon>Rhodospirillales</taxon>
        <taxon>Zavarziniaceae</taxon>
        <taxon>Zavarzinia</taxon>
    </lineage>
</organism>
<dbReference type="Gene3D" id="3.50.50.60">
    <property type="entry name" value="FAD/NAD(P)-binding domain"/>
    <property type="match status" value="1"/>
</dbReference>
<gene>
    <name evidence="7" type="ORF">DKG74_16595</name>
</gene>
<evidence type="ECO:0000259" key="4">
    <source>
        <dbReference type="Pfam" id="PF01571"/>
    </source>
</evidence>
<comment type="caution">
    <text evidence="7">The sequence shown here is derived from an EMBL/GenBank/DDBJ whole genome shotgun (WGS) entry which is preliminary data.</text>
</comment>
<dbReference type="InterPro" id="IPR036188">
    <property type="entry name" value="FAD/NAD-bd_sf"/>
</dbReference>
<accession>A0A317DXU1</accession>
<dbReference type="SUPFAM" id="SSF103025">
    <property type="entry name" value="Folate-binding domain"/>
    <property type="match status" value="1"/>
</dbReference>
<sequence length="813" mass="88567">MSDLPASAKVIVVGGGIVGCSTAYHLAKRGIETLLVERHQLTAGSTWHAAGLVGQLRTSANITKLLGYSVELYRKLEAETGQATGWKMNGGLRLACNADRWIEVKRQATTARSFGLEMHLLSPREAQDLWPLMTIDDLVGAAFLPTDGQASPSDITQALAKGARMAGAKMAENVSVSDFVIENGRVRGIVTDKGTVRAEKVVLCGGLWTRLLAAKAGVNVPLYPIRHQYIISDRIPGVTSSLPTLRDPDRLTYWKEEVGGLVMGGYEPNPIPWTGQSAPEDFAFRLLDDDFDHFEPIMELALGRVPALGETGVKQMINGLESFTPDGNWMIGEAPEAPGLFIGAGFNAFGIASAGGAGMALAEWVADGEPPYDLWPVDIRRFGRNHLDTGFVRDRTLEAYSRHYTIAWPAEEFNSCRPLRRSPLYDRLKAKGACFGEKLGFERPNWFAAEGETPADRYSFTRPGWFDAVGREHKACREAAVVFDQTSFAKAHVIGRDAEKAIGWICANDVAKPPGKVIYTQMLNAKGGIETDLTLTRLAEDRYYIVIGTGFATHDMDWIRRNIPAGLDAHLVDVTSGFSALSLMGPRSRDILARLTDADISNEAFPFGTARQIQIGGAPVLAIRITYVGELGWELHVPTEFAATLYDALFAAGADLGLADAGYRAIESLRLEKGYRAWGSDIGPDHNPYQAGLGFAVKLKSGIPFLGREALVEAKAKPLPRLMAGFTVDDPRAVLLGRETIYRDGERVGWLSSGGFGYTLGKAIGYGYVRREAGVDADFVLSGAYELEIATERFPAQVSLQPFYDPKSERVRA</sequence>
<keyword evidence="8" id="KW-1185">Reference proteome</keyword>
<dbReference type="InterPro" id="IPR032503">
    <property type="entry name" value="FAO_M"/>
</dbReference>
<dbReference type="Gene3D" id="2.40.30.110">
    <property type="entry name" value="Aminomethyltransferase beta-barrel domains"/>
    <property type="match status" value="1"/>
</dbReference>
<dbReference type="Proteomes" id="UP000245461">
    <property type="component" value="Unassembled WGS sequence"/>
</dbReference>
<dbReference type="Pfam" id="PF01266">
    <property type="entry name" value="DAO"/>
    <property type="match status" value="1"/>
</dbReference>
<dbReference type="Pfam" id="PF16350">
    <property type="entry name" value="FAO_M"/>
    <property type="match status" value="1"/>
</dbReference>
<feature type="domain" description="Aminomethyltransferase C-terminal" evidence="5">
    <location>
        <begin position="723"/>
        <end position="805"/>
    </location>
</feature>
<dbReference type="Pfam" id="PF08669">
    <property type="entry name" value="GCV_T_C"/>
    <property type="match status" value="1"/>
</dbReference>
<dbReference type="RefSeq" id="WP_109907429.1">
    <property type="nucleotide sequence ID" value="NZ_QGLE01000011.1"/>
</dbReference>
<dbReference type="EMBL" id="QGLE01000011">
    <property type="protein sequence ID" value="PWR19548.1"/>
    <property type="molecule type" value="Genomic_DNA"/>
</dbReference>
<dbReference type="Gene3D" id="3.30.9.10">
    <property type="entry name" value="D-Amino Acid Oxidase, subunit A, domain 2"/>
    <property type="match status" value="1"/>
</dbReference>
<dbReference type="Pfam" id="PF01571">
    <property type="entry name" value="GCV_T"/>
    <property type="match status" value="1"/>
</dbReference>
<keyword evidence="2" id="KW-0560">Oxidoreductase</keyword>
<dbReference type="InterPro" id="IPR027266">
    <property type="entry name" value="TrmE/GcvT-like"/>
</dbReference>
<dbReference type="Gene3D" id="3.30.1360.120">
    <property type="entry name" value="Probable tRNA modification gtpase trme, domain 1"/>
    <property type="match status" value="1"/>
</dbReference>
<evidence type="ECO:0000256" key="1">
    <source>
        <dbReference type="ARBA" id="ARBA00008609"/>
    </source>
</evidence>
<dbReference type="InterPro" id="IPR013977">
    <property type="entry name" value="GcvT_C"/>
</dbReference>
<feature type="domain" description="FAD dependent oxidoreductase" evidence="3">
    <location>
        <begin position="9"/>
        <end position="364"/>
    </location>
</feature>
<evidence type="ECO:0000259" key="6">
    <source>
        <dbReference type="Pfam" id="PF16350"/>
    </source>
</evidence>
<protein>
    <submittedName>
        <fullName evidence="7">FAD-dependent oxidoreductase</fullName>
    </submittedName>
</protein>
<dbReference type="PANTHER" id="PTHR43757">
    <property type="entry name" value="AMINOMETHYLTRANSFERASE"/>
    <property type="match status" value="1"/>
</dbReference>
<evidence type="ECO:0000259" key="3">
    <source>
        <dbReference type="Pfam" id="PF01266"/>
    </source>
</evidence>
<reference evidence="7 8" key="1">
    <citation type="submission" date="2018-05" db="EMBL/GenBank/DDBJ databases">
        <title>Zavarzinia sp. HR-AS.</title>
        <authorList>
            <person name="Lee Y."/>
            <person name="Jeon C.O."/>
        </authorList>
    </citation>
    <scope>NUCLEOTIDE SEQUENCE [LARGE SCALE GENOMIC DNA]</scope>
    <source>
        <strain evidence="7 8">HR-AS</strain>
    </source>
</reference>
<dbReference type="Gene3D" id="3.30.70.1400">
    <property type="entry name" value="Aminomethyltransferase beta-barrel domains"/>
    <property type="match status" value="1"/>
</dbReference>
<evidence type="ECO:0000313" key="7">
    <source>
        <dbReference type="EMBL" id="PWR19548.1"/>
    </source>
</evidence>
<evidence type="ECO:0000313" key="8">
    <source>
        <dbReference type="Proteomes" id="UP000245461"/>
    </source>
</evidence>
<dbReference type="AlphaFoldDB" id="A0A317DXU1"/>
<evidence type="ECO:0000256" key="2">
    <source>
        <dbReference type="ARBA" id="ARBA00023002"/>
    </source>
</evidence>
<dbReference type="InterPro" id="IPR006222">
    <property type="entry name" value="GCVT_N"/>
</dbReference>
<dbReference type="InterPro" id="IPR006076">
    <property type="entry name" value="FAD-dep_OxRdtase"/>
</dbReference>
<dbReference type="SUPFAM" id="SSF101790">
    <property type="entry name" value="Aminomethyltransferase beta-barrel domain"/>
    <property type="match status" value="1"/>
</dbReference>
<comment type="similarity">
    <text evidence="1">Belongs to the GcvT family.</text>
</comment>
<dbReference type="PANTHER" id="PTHR43757:SF11">
    <property type="entry name" value="SARCOSINE DEHYDROGENASE"/>
    <property type="match status" value="1"/>
</dbReference>
<proteinExistence type="inferred from homology"/>